<gene>
    <name evidence="4" type="ORF">F5613_000677</name>
</gene>
<dbReference type="Pfam" id="PF00849">
    <property type="entry name" value="PseudoU_synth_2"/>
    <property type="match status" value="1"/>
</dbReference>
<evidence type="ECO:0000313" key="4">
    <source>
        <dbReference type="EMBL" id="NYI48632.1"/>
    </source>
</evidence>
<dbReference type="PROSITE" id="PS01129">
    <property type="entry name" value="PSI_RLU"/>
    <property type="match status" value="1"/>
</dbReference>
<reference evidence="4 5" key="1">
    <citation type="submission" date="2020-07" db="EMBL/GenBank/DDBJ databases">
        <title>Genomic Encyclopedia of Type Strains, Phase IV (KMG-IV): sequencing the most valuable type-strain genomes for metagenomic binning, comparative biology and taxonomic classification.</title>
        <authorList>
            <person name="Goeker M."/>
        </authorList>
    </citation>
    <scope>NUCLEOTIDE SEQUENCE [LARGE SCALE GENOMIC DNA]</scope>
    <source>
        <strain evidence="4 5">DSM 23697</strain>
    </source>
</reference>
<dbReference type="GO" id="GO:0003723">
    <property type="term" value="F:RNA binding"/>
    <property type="evidence" value="ECO:0007669"/>
    <property type="project" value="InterPro"/>
</dbReference>
<accession>A0A8E1ZUC8</accession>
<dbReference type="EC" id="5.4.99.23" evidence="4"/>
<evidence type="ECO:0000259" key="3">
    <source>
        <dbReference type="Pfam" id="PF00849"/>
    </source>
</evidence>
<evidence type="ECO:0000256" key="1">
    <source>
        <dbReference type="ARBA" id="ARBA00010876"/>
    </source>
</evidence>
<dbReference type="Proteomes" id="UP000574332">
    <property type="component" value="Unassembled WGS sequence"/>
</dbReference>
<evidence type="ECO:0000256" key="2">
    <source>
        <dbReference type="ARBA" id="ARBA00023235"/>
    </source>
</evidence>
<dbReference type="GO" id="GO:0001522">
    <property type="term" value="P:pseudouridine synthesis"/>
    <property type="evidence" value="ECO:0007669"/>
    <property type="project" value="InterPro"/>
</dbReference>
<dbReference type="PANTHER" id="PTHR21600:SF83">
    <property type="entry name" value="PSEUDOURIDYLATE SYNTHASE RPUSD4, MITOCHONDRIAL"/>
    <property type="match status" value="1"/>
</dbReference>
<dbReference type="AlphaFoldDB" id="A0A8E1ZUC8"/>
<name>A0A8E1ZUC8_9PORP</name>
<evidence type="ECO:0000313" key="5">
    <source>
        <dbReference type="Proteomes" id="UP000574332"/>
    </source>
</evidence>
<sequence length="225" mass="25485">MEVIYEDNHLIAVNKTCREIVQGDKTGDTPLSEILKAWLKEKYAKPGNVFVGVAHRLDRPVSGLVLFAKTSKALARLNEMFRTGDIKKTYWAIVKNSPPTEESTLEHWLVRNEKQNKSYAYTEEKPNSKKAILHYKLLARSDNYYLLEVDLKTGRHHQIRCQLAKMGCPIKGDLKYGSERSNKDGGISLHARKAQFIHPVSKEPVEIVASVPDDSLWKGITASLI</sequence>
<feature type="domain" description="Pseudouridine synthase RsuA/RluA-like" evidence="3">
    <location>
        <begin position="9"/>
        <end position="164"/>
    </location>
</feature>
<dbReference type="PANTHER" id="PTHR21600">
    <property type="entry name" value="MITOCHONDRIAL RNA PSEUDOURIDINE SYNTHASE"/>
    <property type="match status" value="1"/>
</dbReference>
<dbReference type="InterPro" id="IPR050188">
    <property type="entry name" value="RluA_PseudoU_synthase"/>
</dbReference>
<protein>
    <submittedName>
        <fullName evidence="4">23S rRNA pseudouridine1911/1915/1917 synthase</fullName>
        <ecNumber evidence="4">5.4.99.23</ecNumber>
    </submittedName>
</protein>
<comment type="caution">
    <text evidence="4">The sequence shown here is derived from an EMBL/GenBank/DDBJ whole genome shotgun (WGS) entry which is preliminary data.</text>
</comment>
<comment type="similarity">
    <text evidence="1">Belongs to the pseudouridine synthase RluA family.</text>
</comment>
<dbReference type="InterPro" id="IPR006224">
    <property type="entry name" value="PsdUridine_synth_RluA-like_CS"/>
</dbReference>
<dbReference type="EMBL" id="JACCCY010000001">
    <property type="protein sequence ID" value="NYI48632.1"/>
    <property type="molecule type" value="Genomic_DNA"/>
</dbReference>
<dbReference type="InterPro" id="IPR020103">
    <property type="entry name" value="PsdUridine_synth_cat_dom_sf"/>
</dbReference>
<dbReference type="GO" id="GO:0160140">
    <property type="term" value="F:23S rRNA pseudouridine(1911/1915/1917) synthase activity"/>
    <property type="evidence" value="ECO:0007669"/>
    <property type="project" value="UniProtKB-EC"/>
</dbReference>
<dbReference type="RefSeq" id="WP_179398669.1">
    <property type="nucleotide sequence ID" value="NZ_JACCCY010000001.1"/>
</dbReference>
<keyword evidence="2 4" id="KW-0413">Isomerase</keyword>
<dbReference type="InterPro" id="IPR006145">
    <property type="entry name" value="PsdUridine_synth_RsuA/RluA"/>
</dbReference>
<proteinExistence type="inferred from homology"/>
<dbReference type="CDD" id="cd02869">
    <property type="entry name" value="PseudoU_synth_RluA_like"/>
    <property type="match status" value="1"/>
</dbReference>
<organism evidence="4 5">
    <name type="scientific">Macellibacteroides fermentans</name>
    <dbReference type="NCBI Taxonomy" id="879969"/>
    <lineage>
        <taxon>Bacteria</taxon>
        <taxon>Pseudomonadati</taxon>
        <taxon>Bacteroidota</taxon>
        <taxon>Bacteroidia</taxon>
        <taxon>Bacteroidales</taxon>
        <taxon>Porphyromonadaceae</taxon>
        <taxon>Macellibacteroides</taxon>
    </lineage>
</organism>
<keyword evidence="5" id="KW-1185">Reference proteome</keyword>
<dbReference type="Gene3D" id="3.30.2350.10">
    <property type="entry name" value="Pseudouridine synthase"/>
    <property type="match status" value="1"/>
</dbReference>
<dbReference type="GO" id="GO:0006396">
    <property type="term" value="P:RNA processing"/>
    <property type="evidence" value="ECO:0007669"/>
    <property type="project" value="UniProtKB-ARBA"/>
</dbReference>
<dbReference type="SUPFAM" id="SSF55120">
    <property type="entry name" value="Pseudouridine synthase"/>
    <property type="match status" value="1"/>
</dbReference>